<evidence type="ECO:0000256" key="1">
    <source>
        <dbReference type="SAM" id="MobiDB-lite"/>
    </source>
</evidence>
<name>S7ZJN9_PENO1</name>
<dbReference type="PhylomeDB" id="S7ZJN9"/>
<dbReference type="PANTHER" id="PTHR42850:SF4">
    <property type="entry name" value="ZINC-DEPENDENT ENDOPOLYPHOSPHATASE"/>
    <property type="match status" value="1"/>
</dbReference>
<dbReference type="InterPro" id="IPR029052">
    <property type="entry name" value="Metallo-depent_PP-like"/>
</dbReference>
<dbReference type="Proteomes" id="UP000019376">
    <property type="component" value="Unassembled WGS sequence"/>
</dbReference>
<sequence>MATGKPRKPIYPIRLLLSDIEVTCPLRQPTPLEKDAISRRRLIIVGDVHGMKKSLQKLLEKVEFDRSQGDHLIFVGDITNKGPDSSGVVDLAMKLEASAVRGNHDNAVLDAAAELAAAATAGHGPTSTSSNPPVMIDAPSEHHEKAETTAEENPMRHGETTYHTVSQLSTPQLEWLATLPLMLRLHLPQDRPSSLNHNVVVVHAGLVPGVALEDQDPYAILHMRSLRRNEEAGEGFVPDEEFGESGWVDEWDRWQESHPPQTTVVFGHDAKRRLQLGKYAIGLDSACLYGHQLSALIITISEGRIEHEIIQVDCADTPVAPKATTEGNGQAIVDHQ</sequence>
<gene>
    <name evidence="3" type="ORF">PDE_03812</name>
</gene>
<dbReference type="EMBL" id="KB644411">
    <property type="protein sequence ID" value="EPS28866.1"/>
    <property type="molecule type" value="Genomic_DNA"/>
</dbReference>
<dbReference type="InterPro" id="IPR050126">
    <property type="entry name" value="Ap4A_hydrolase"/>
</dbReference>
<feature type="region of interest" description="Disordered" evidence="1">
    <location>
        <begin position="120"/>
        <end position="157"/>
    </location>
</feature>
<dbReference type="GO" id="GO:0016791">
    <property type="term" value="F:phosphatase activity"/>
    <property type="evidence" value="ECO:0007669"/>
    <property type="project" value="TreeGrafter"/>
</dbReference>
<dbReference type="GO" id="GO:0006798">
    <property type="term" value="P:polyphosphate catabolic process"/>
    <property type="evidence" value="ECO:0007669"/>
    <property type="project" value="TreeGrafter"/>
</dbReference>
<evidence type="ECO:0000313" key="4">
    <source>
        <dbReference type="Proteomes" id="UP000019376"/>
    </source>
</evidence>
<dbReference type="InterPro" id="IPR004843">
    <property type="entry name" value="Calcineurin-like_PHP"/>
</dbReference>
<dbReference type="CDD" id="cd00144">
    <property type="entry name" value="MPP_PPP_family"/>
    <property type="match status" value="1"/>
</dbReference>
<dbReference type="SUPFAM" id="SSF56300">
    <property type="entry name" value="Metallo-dependent phosphatases"/>
    <property type="match status" value="1"/>
</dbReference>
<dbReference type="eggNOG" id="KOG0371">
    <property type="taxonomic scope" value="Eukaryota"/>
</dbReference>
<feature type="compositionally biased region" description="Basic and acidic residues" evidence="1">
    <location>
        <begin position="139"/>
        <end position="157"/>
    </location>
</feature>
<protein>
    <recommendedName>
        <fullName evidence="2">Calcineurin-like phosphoesterase domain-containing protein</fullName>
    </recommendedName>
</protein>
<dbReference type="PANTHER" id="PTHR42850">
    <property type="entry name" value="METALLOPHOSPHOESTERASE"/>
    <property type="match status" value="1"/>
</dbReference>
<dbReference type="Pfam" id="PF00149">
    <property type="entry name" value="Metallophos"/>
    <property type="match status" value="1"/>
</dbReference>
<dbReference type="STRING" id="933388.S7ZJN9"/>
<dbReference type="OrthoDB" id="10267127at2759"/>
<dbReference type="GO" id="GO:0000298">
    <property type="term" value="F:endopolyphosphatase activity"/>
    <property type="evidence" value="ECO:0007669"/>
    <property type="project" value="TreeGrafter"/>
</dbReference>
<dbReference type="GO" id="GO:0005737">
    <property type="term" value="C:cytoplasm"/>
    <property type="evidence" value="ECO:0007669"/>
    <property type="project" value="TreeGrafter"/>
</dbReference>
<dbReference type="HOGENOM" id="CLU_023125_0_1_1"/>
<accession>S7ZJN9</accession>
<dbReference type="Gene3D" id="3.60.21.10">
    <property type="match status" value="1"/>
</dbReference>
<reference evidence="3 4" key="1">
    <citation type="journal article" date="2013" name="PLoS ONE">
        <title>Genomic and secretomic analyses reveal unique features of the lignocellulolytic enzyme system of Penicillium decumbens.</title>
        <authorList>
            <person name="Liu G."/>
            <person name="Zhang L."/>
            <person name="Wei X."/>
            <person name="Zou G."/>
            <person name="Qin Y."/>
            <person name="Ma L."/>
            <person name="Li J."/>
            <person name="Zheng H."/>
            <person name="Wang S."/>
            <person name="Wang C."/>
            <person name="Xun L."/>
            <person name="Zhao G.-P."/>
            <person name="Zhou Z."/>
            <person name="Qu Y."/>
        </authorList>
    </citation>
    <scope>NUCLEOTIDE SEQUENCE [LARGE SCALE GENOMIC DNA]</scope>
    <source>
        <strain evidence="4">114-2 / CGMCC 5302</strain>
    </source>
</reference>
<evidence type="ECO:0000313" key="3">
    <source>
        <dbReference type="EMBL" id="EPS28866.1"/>
    </source>
</evidence>
<evidence type="ECO:0000259" key="2">
    <source>
        <dbReference type="Pfam" id="PF00149"/>
    </source>
</evidence>
<proteinExistence type="predicted"/>
<feature type="domain" description="Calcineurin-like phosphoesterase" evidence="2">
    <location>
        <begin position="41"/>
        <end position="272"/>
    </location>
</feature>
<keyword evidence="4" id="KW-1185">Reference proteome</keyword>
<dbReference type="AlphaFoldDB" id="S7ZJN9"/>
<organism evidence="3 4">
    <name type="scientific">Penicillium oxalicum (strain 114-2 / CGMCC 5302)</name>
    <name type="common">Penicillium decumbens</name>
    <dbReference type="NCBI Taxonomy" id="933388"/>
    <lineage>
        <taxon>Eukaryota</taxon>
        <taxon>Fungi</taxon>
        <taxon>Dikarya</taxon>
        <taxon>Ascomycota</taxon>
        <taxon>Pezizomycotina</taxon>
        <taxon>Eurotiomycetes</taxon>
        <taxon>Eurotiomycetidae</taxon>
        <taxon>Eurotiales</taxon>
        <taxon>Aspergillaceae</taxon>
        <taxon>Penicillium</taxon>
    </lineage>
</organism>